<protein>
    <submittedName>
        <fullName evidence="3">Pyrroline-5-carboxylate reductase-like</fullName>
    </submittedName>
</protein>
<name>A0A1A7YT66_9TELE</name>
<feature type="domain" description="Myb/SANT-like DNA-binding" evidence="2">
    <location>
        <begin position="15"/>
        <end position="87"/>
    </location>
</feature>
<sequence length="357" mass="39978">MKMAAKTNVCNRSAHFWTEEETEYMLVHLKKLNILKFMDGRKTRNGNLFKKVQERMASAGYMRTSEQIRVRWKHIKQAYLNAKKNSQAGDHATVTGSFPGILDELLGHRPPSQASEALNTGCTPPGSESTSGGVDVFVETMEELMPKTVESSSSSSLSSPESQEYETASTALESERTTTPAFLERVGTPVARRTETRGQRCKERQKSWMEGIRQRQDQESSESASRGEVYSDIQLQPVSLLSQHSCSVMDPRREAFVSYVRASLKDLEEEVYDDLENDIYQIIRSHKQRDKQKKTSQATLQVSSPPGSYASALQSSGQTQQQPPPTVTLLQSRGTLVTSQLGQIKTENDNNVNVYVL</sequence>
<gene>
    <name evidence="3" type="primary">PYCRL</name>
</gene>
<feature type="region of interest" description="Disordered" evidence="1">
    <location>
        <begin position="146"/>
        <end position="228"/>
    </location>
</feature>
<feature type="compositionally biased region" description="Polar residues" evidence="1">
    <location>
        <begin position="112"/>
        <end position="132"/>
    </location>
</feature>
<feature type="compositionally biased region" description="Basic and acidic residues" evidence="1">
    <location>
        <begin position="192"/>
        <end position="218"/>
    </location>
</feature>
<feature type="region of interest" description="Disordered" evidence="1">
    <location>
        <begin position="287"/>
        <end position="326"/>
    </location>
</feature>
<reference evidence="3" key="1">
    <citation type="submission" date="2016-05" db="EMBL/GenBank/DDBJ databases">
        <authorList>
            <person name="Lavstsen T."/>
            <person name="Jespersen J.S."/>
        </authorList>
    </citation>
    <scope>NUCLEOTIDE SEQUENCE</scope>
    <source>
        <tissue evidence="3">Brain</tissue>
    </source>
</reference>
<dbReference type="EMBL" id="HADX01011132">
    <property type="protein sequence ID" value="SBP33364.1"/>
    <property type="molecule type" value="Transcribed_RNA"/>
</dbReference>
<feature type="compositionally biased region" description="Polar residues" evidence="1">
    <location>
        <begin position="167"/>
        <end position="180"/>
    </location>
</feature>
<dbReference type="AlphaFoldDB" id="A0A1A7YT66"/>
<evidence type="ECO:0000256" key="1">
    <source>
        <dbReference type="SAM" id="MobiDB-lite"/>
    </source>
</evidence>
<feature type="compositionally biased region" description="Polar residues" evidence="1">
    <location>
        <begin position="295"/>
        <end position="306"/>
    </location>
</feature>
<evidence type="ECO:0000259" key="2">
    <source>
        <dbReference type="Pfam" id="PF13837"/>
    </source>
</evidence>
<dbReference type="Gene3D" id="1.10.10.60">
    <property type="entry name" value="Homeodomain-like"/>
    <property type="match status" value="1"/>
</dbReference>
<dbReference type="EMBL" id="HADW01009300">
    <property type="protein sequence ID" value="SBP10700.1"/>
    <property type="molecule type" value="Transcribed_RNA"/>
</dbReference>
<organism evidence="3">
    <name type="scientific">Iconisemion striatum</name>
    <dbReference type="NCBI Taxonomy" id="60296"/>
    <lineage>
        <taxon>Eukaryota</taxon>
        <taxon>Metazoa</taxon>
        <taxon>Chordata</taxon>
        <taxon>Craniata</taxon>
        <taxon>Vertebrata</taxon>
        <taxon>Euteleostomi</taxon>
        <taxon>Actinopterygii</taxon>
        <taxon>Neopterygii</taxon>
        <taxon>Teleostei</taxon>
        <taxon>Neoteleostei</taxon>
        <taxon>Acanthomorphata</taxon>
        <taxon>Ovalentaria</taxon>
        <taxon>Atherinomorphae</taxon>
        <taxon>Cyprinodontiformes</taxon>
        <taxon>Nothobranchiidae</taxon>
        <taxon>Iconisemion</taxon>
    </lineage>
</organism>
<feature type="compositionally biased region" description="Low complexity" evidence="1">
    <location>
        <begin position="313"/>
        <end position="326"/>
    </location>
</feature>
<evidence type="ECO:0000313" key="3">
    <source>
        <dbReference type="EMBL" id="SBP33364.1"/>
    </source>
</evidence>
<accession>A0A1A7YT66</accession>
<proteinExistence type="predicted"/>
<feature type="compositionally biased region" description="Low complexity" evidence="1">
    <location>
        <begin position="150"/>
        <end position="166"/>
    </location>
</feature>
<dbReference type="InterPro" id="IPR044822">
    <property type="entry name" value="Myb_DNA-bind_4"/>
</dbReference>
<dbReference type="Pfam" id="PF13837">
    <property type="entry name" value="Myb_DNA-bind_4"/>
    <property type="match status" value="1"/>
</dbReference>
<feature type="region of interest" description="Disordered" evidence="1">
    <location>
        <begin position="107"/>
        <end position="133"/>
    </location>
</feature>
<reference evidence="3" key="2">
    <citation type="submission" date="2016-06" db="EMBL/GenBank/DDBJ databases">
        <title>The genome of a short-lived fish provides insights into sex chromosome evolution and the genetic control of aging.</title>
        <authorList>
            <person name="Reichwald K."/>
            <person name="Felder M."/>
            <person name="Petzold A."/>
            <person name="Koch P."/>
            <person name="Groth M."/>
            <person name="Platzer M."/>
        </authorList>
    </citation>
    <scope>NUCLEOTIDE SEQUENCE</scope>
    <source>
        <tissue evidence="3">Brain</tissue>
    </source>
</reference>